<dbReference type="Gene3D" id="1.20.1070.10">
    <property type="entry name" value="Rhodopsin 7-helix transmembrane proteins"/>
    <property type="match status" value="1"/>
</dbReference>
<comment type="subcellular location">
    <subcellularLocation>
        <location evidence="2">Cytoplasm</location>
        <location evidence="2">P-body</location>
    </subcellularLocation>
    <subcellularLocation>
        <location evidence="3">Membrane</location>
    </subcellularLocation>
    <subcellularLocation>
        <location evidence="1">Nucleus</location>
    </subcellularLocation>
</comment>
<feature type="region of interest" description="Disordered" evidence="11">
    <location>
        <begin position="1028"/>
        <end position="1064"/>
    </location>
</feature>
<keyword evidence="17" id="KW-1185">Reference proteome</keyword>
<dbReference type="STRING" id="300112.A0A4V3S7M9"/>
<dbReference type="GO" id="GO:0003729">
    <property type="term" value="F:mRNA binding"/>
    <property type="evidence" value="ECO:0007669"/>
    <property type="project" value="TreeGrafter"/>
</dbReference>
<keyword evidence="7" id="KW-0963">Cytoplasm</keyword>
<dbReference type="InterPro" id="IPR025609">
    <property type="entry name" value="Lsm14-like_N"/>
</dbReference>
<dbReference type="Pfam" id="PF03853">
    <property type="entry name" value="YjeF_N"/>
    <property type="match status" value="1"/>
</dbReference>
<evidence type="ECO:0000259" key="13">
    <source>
        <dbReference type="PROSITE" id="PS50262"/>
    </source>
</evidence>
<dbReference type="GO" id="GO:0016020">
    <property type="term" value="C:membrane"/>
    <property type="evidence" value="ECO:0007669"/>
    <property type="project" value="UniProtKB-SubCell"/>
</dbReference>
<dbReference type="InterPro" id="IPR036652">
    <property type="entry name" value="YjeF_N_dom_sf"/>
</dbReference>
<dbReference type="Pfam" id="PF12701">
    <property type="entry name" value="LSM14"/>
    <property type="match status" value="1"/>
</dbReference>
<dbReference type="GO" id="GO:0004930">
    <property type="term" value="F:G protein-coupled receptor activity"/>
    <property type="evidence" value="ECO:0007669"/>
    <property type="project" value="InterPro"/>
</dbReference>
<keyword evidence="8 12" id="KW-0812">Transmembrane</keyword>
<feature type="region of interest" description="Disordered" evidence="11">
    <location>
        <begin position="308"/>
        <end position="328"/>
    </location>
</feature>
<dbReference type="SMART" id="SM01199">
    <property type="entry name" value="FDF"/>
    <property type="match status" value="1"/>
</dbReference>
<gene>
    <name evidence="16" type="ORF">DBV15_08337</name>
</gene>
<accession>A0A4V3S7M9</accession>
<name>A0A4V3S7M9_9HYME</name>
<dbReference type="InterPro" id="IPR004443">
    <property type="entry name" value="YjeF_N_dom"/>
</dbReference>
<feature type="domain" description="DFDF" evidence="15">
    <location>
        <begin position="1086"/>
        <end position="1122"/>
    </location>
</feature>
<dbReference type="Pfam" id="PF09532">
    <property type="entry name" value="FDF"/>
    <property type="match status" value="1"/>
</dbReference>
<evidence type="ECO:0000313" key="17">
    <source>
        <dbReference type="Proteomes" id="UP000310200"/>
    </source>
</evidence>
<dbReference type="PROSITE" id="PS50262">
    <property type="entry name" value="G_PROTEIN_RECEP_F1_2"/>
    <property type="match status" value="1"/>
</dbReference>
<feature type="region of interest" description="Disordered" evidence="11">
    <location>
        <begin position="452"/>
        <end position="482"/>
    </location>
</feature>
<dbReference type="Pfam" id="PF00001">
    <property type="entry name" value="7tm_1"/>
    <property type="match status" value="1"/>
</dbReference>
<feature type="domain" description="YjeF N-terminal" evidence="14">
    <location>
        <begin position="1173"/>
        <end position="1367"/>
    </location>
</feature>
<dbReference type="PROSITE" id="PS51385">
    <property type="entry name" value="YJEF_N"/>
    <property type="match status" value="1"/>
</dbReference>
<sequence>MTNVFTQIIELLDSANSVFSVVSAASGYLINILYHYFIHIAVFHVAQGPFVEVFTQCVTHGVYTEPWQEQLYASFSLFFMFLLPLAILITTYVSTVVTISRSQRTFKMEPTRTYRDSDLNRRRLIHRAKAKSLRLSVVIVVAFLIWWTPYYTMMIILLFVNPDDHLSEELRNGIFFFGMSNSLVNPLIYGAFHLWPQRQRQGSYHRSDASSVQRNNMKRRETKMSLLSHQDSGSKMIAPTHQQHQIIKEKKFLMAEIITANVQKLGNEELGNSCKENEFKCPSHTTQEDDGLSEVNKDPTMNPLFIKCERKDPDTDSDPRFNKSPSHICSTPNKVNNLTGFDDTNCADKNTNSPRKNIHLVNQKDLLKSPAFKSPVFKKSDKSVDITPVDTCPQRKRTISINSDCDTFKLELCDIENFNNFESIDLLHDLDSVVKFEHGNDVLLSSMRDDNLSEVNKDPTTDPLFISDSEKKNLDTTSDSDEQFNKKRKLRIELRPRVKRKNKCHFKKRKSNTEEEYLSERLKNFEEWEEIPLINIKKLMDLHVKLTHEVLPQHKIEVSGSHAPTRTAKILFQKHGPIRNGPYTPTEDNIIRKNWETFCELHDWDAKTVEPFLYWRHNGRYFIRDVKERQKFVQFLANGLPWRTLYSVYSRFKVLYRNKITTRYTSKEDKIILKYIQNKHLKKNDTKFSELGKILKRTSRSIFMRYQHLKNQAQDRSDTEPLVDIRWTLPLIKKFIKTLLTVTLSEDIRDLKDATLPKPVWQKMETKLNIHENVLRTFWQHQLHLQLFSTDPIYLNDIKIHMYAKGISNTREIIWPNVAKYFDGATGVFLCKVFYYLVQECNMSDVDNFVDVVEHLYHTKIPEIRKALTDKFLPKIVYKNGKVSLLNENRKTADTDQEYKICSPREATRTSREKRSRIFTVGERSKMSEQFLGCTVSVKCIDDVAYQGKIIDLNEDSLTLAKAFCNGMPHTSSIVSLSVKDIQNLKIISNEEAGNVNDTHSKVIVKRPIAKRVGRSISECVSNAVQAGSSQTQTNFKKPAEPSQQQVEQTPNGKIPPIENNASYNKSIPKKLTHRQRALERDEHTFGTPIDQSLQQDFDFEKNLALFNKEAVWQEINSSKPDIVRQSESNRGIYRPDENILVSEPTVLRQIVVPCRGEKEYVTDNGLVIPSITLNLHRQLIGAADRLGISWERRVELLGRAGAELTLQLLGGSHRLNPNNAHQWPTVVALCGPHRSGAAGINCARQLSSHGVKTIVFLENTEDVFLLQELSLYRLTGNKVETKVRNLPTVDLIIVALCDEDSPRMITPIARCFQSNRAPVLAIEPPATGTPGIPSKFSLLGALPLSHSVDNGRLYLCNLALPNKVYSDVGITYKSPFGPKFGKKERQRKRMVYHNTFHINCTVSADDTMHTISDIVILQKLLGRSTDNYVNVVMCYKFDDTRIVYLHSLGQYCPRCACYCYRSSKIDLTPNYSDADKRKSCDALRDLGALRYYSTSEFLSLLKMQQSENDPRCDHAVSDAPPQKTSPVPSGSDSILFLGGGRRAGGHDEDHEGLSVLYITAEKN</sequence>
<evidence type="ECO:0000256" key="7">
    <source>
        <dbReference type="ARBA" id="ARBA00022490"/>
    </source>
</evidence>
<feature type="compositionally biased region" description="Polar residues" evidence="11">
    <location>
        <begin position="1028"/>
        <end position="1052"/>
    </location>
</feature>
<evidence type="ECO:0000256" key="9">
    <source>
        <dbReference type="ARBA" id="ARBA00022989"/>
    </source>
</evidence>
<evidence type="ECO:0000256" key="6">
    <source>
        <dbReference type="ARBA" id="ARBA00015797"/>
    </source>
</evidence>
<feature type="domain" description="G-protein coupled receptors family 1 profile" evidence="13">
    <location>
        <begin position="57"/>
        <end position="189"/>
    </location>
</feature>
<dbReference type="SUPFAM" id="SSF64153">
    <property type="entry name" value="YjeF N-terminal domain-like"/>
    <property type="match status" value="1"/>
</dbReference>
<proteinExistence type="inferred from homology"/>
<organism evidence="16 17">
    <name type="scientific">Temnothorax longispinosus</name>
    <dbReference type="NCBI Taxonomy" id="300112"/>
    <lineage>
        <taxon>Eukaryota</taxon>
        <taxon>Metazoa</taxon>
        <taxon>Ecdysozoa</taxon>
        <taxon>Arthropoda</taxon>
        <taxon>Hexapoda</taxon>
        <taxon>Insecta</taxon>
        <taxon>Pterygota</taxon>
        <taxon>Neoptera</taxon>
        <taxon>Endopterygota</taxon>
        <taxon>Hymenoptera</taxon>
        <taxon>Apocrita</taxon>
        <taxon>Aculeata</taxon>
        <taxon>Formicoidea</taxon>
        <taxon>Formicidae</taxon>
        <taxon>Myrmicinae</taxon>
        <taxon>Temnothorax</taxon>
    </lineage>
</organism>
<evidence type="ECO:0000256" key="1">
    <source>
        <dbReference type="ARBA" id="ARBA00004123"/>
    </source>
</evidence>
<evidence type="ECO:0000256" key="8">
    <source>
        <dbReference type="ARBA" id="ARBA00022692"/>
    </source>
</evidence>
<dbReference type="SUPFAM" id="SSF46689">
    <property type="entry name" value="Homeodomain-like"/>
    <property type="match status" value="1"/>
</dbReference>
<feature type="compositionally biased region" description="Basic and acidic residues" evidence="11">
    <location>
        <begin position="308"/>
        <end position="321"/>
    </location>
</feature>
<dbReference type="PRINTS" id="PR00237">
    <property type="entry name" value="GPCRRHODOPSN"/>
</dbReference>
<reference evidence="16 17" key="1">
    <citation type="journal article" date="2019" name="Philos. Trans. R. Soc. Lond., B, Biol. Sci.">
        <title>Ant behaviour and brain gene expression of defending hosts depend on the ecological success of the intruding social parasite.</title>
        <authorList>
            <person name="Kaur R."/>
            <person name="Stoldt M."/>
            <person name="Jongepier E."/>
            <person name="Feldmeyer B."/>
            <person name="Menzel F."/>
            <person name="Bornberg-Bauer E."/>
            <person name="Foitzik S."/>
        </authorList>
    </citation>
    <scope>NUCLEOTIDE SEQUENCE [LARGE SCALE GENOMIC DNA]</scope>
    <source>
        <tissue evidence="16">Whole body</tissue>
    </source>
</reference>
<dbReference type="Gene3D" id="2.30.30.100">
    <property type="match status" value="1"/>
</dbReference>
<evidence type="ECO:0000256" key="4">
    <source>
        <dbReference type="ARBA" id="ARBA00006610"/>
    </source>
</evidence>
<dbReference type="GO" id="GO:0033962">
    <property type="term" value="P:P-body assembly"/>
    <property type="evidence" value="ECO:0007669"/>
    <property type="project" value="TreeGrafter"/>
</dbReference>
<dbReference type="InterPro" id="IPR025762">
    <property type="entry name" value="DFDF"/>
</dbReference>
<evidence type="ECO:0000256" key="12">
    <source>
        <dbReference type="SAM" id="Phobius"/>
    </source>
</evidence>
<evidence type="ECO:0000313" key="16">
    <source>
        <dbReference type="EMBL" id="TGZ37964.1"/>
    </source>
</evidence>
<evidence type="ECO:0000256" key="11">
    <source>
        <dbReference type="SAM" id="MobiDB-lite"/>
    </source>
</evidence>
<dbReference type="SUPFAM" id="SSF81321">
    <property type="entry name" value="Family A G protein-coupled receptor-like"/>
    <property type="match status" value="1"/>
</dbReference>
<dbReference type="GO" id="GO:0000932">
    <property type="term" value="C:P-body"/>
    <property type="evidence" value="ECO:0007669"/>
    <property type="project" value="UniProtKB-SubCell"/>
</dbReference>
<comment type="similarity">
    <text evidence="5">Belongs to the G-protein coupled receptor 1 family.</text>
</comment>
<comment type="similarity">
    <text evidence="4">Belongs to the EDC3 family.</text>
</comment>
<evidence type="ECO:0000259" key="15">
    <source>
        <dbReference type="PROSITE" id="PS51512"/>
    </source>
</evidence>
<dbReference type="PANTHER" id="PTHR13612">
    <property type="entry name" value="ENHANCER OF MRNA-DECAPPING PROTEIN 3"/>
    <property type="match status" value="1"/>
</dbReference>
<keyword evidence="10 12" id="KW-0472">Membrane</keyword>
<dbReference type="PANTHER" id="PTHR13612:SF0">
    <property type="entry name" value="ENHANCER OF MRNA-DECAPPING PROTEIN 3"/>
    <property type="match status" value="1"/>
</dbReference>
<feature type="transmembrane region" description="Helical" evidence="12">
    <location>
        <begin position="71"/>
        <end position="99"/>
    </location>
</feature>
<dbReference type="GO" id="GO:0005634">
    <property type="term" value="C:nucleus"/>
    <property type="evidence" value="ECO:0007669"/>
    <property type="project" value="UniProtKB-SubCell"/>
</dbReference>
<evidence type="ECO:0000256" key="3">
    <source>
        <dbReference type="ARBA" id="ARBA00004370"/>
    </source>
</evidence>
<dbReference type="Gene3D" id="3.40.50.10260">
    <property type="entry name" value="YjeF N-terminal domain"/>
    <property type="match status" value="1"/>
</dbReference>
<dbReference type="SMART" id="SM01271">
    <property type="entry name" value="LSM14"/>
    <property type="match status" value="1"/>
</dbReference>
<dbReference type="InterPro" id="IPR000276">
    <property type="entry name" value="GPCR_Rhodpsn"/>
</dbReference>
<dbReference type="InterPro" id="IPR009057">
    <property type="entry name" value="Homeodomain-like_sf"/>
</dbReference>
<feature type="region of interest" description="Disordered" evidence="11">
    <location>
        <begin position="1511"/>
        <end position="1531"/>
    </location>
</feature>
<dbReference type="Gene3D" id="1.10.10.60">
    <property type="entry name" value="Homeodomain-like"/>
    <property type="match status" value="1"/>
</dbReference>
<evidence type="ECO:0000259" key="14">
    <source>
        <dbReference type="PROSITE" id="PS51385"/>
    </source>
</evidence>
<evidence type="ECO:0000256" key="10">
    <source>
        <dbReference type="ARBA" id="ARBA00023136"/>
    </source>
</evidence>
<feature type="region of interest" description="Disordered" evidence="11">
    <location>
        <begin position="281"/>
        <end position="300"/>
    </location>
</feature>
<feature type="transmembrane region" description="Helical" evidence="12">
    <location>
        <begin position="133"/>
        <end position="160"/>
    </location>
</feature>
<dbReference type="Proteomes" id="UP000310200">
    <property type="component" value="Unassembled WGS sequence"/>
</dbReference>
<dbReference type="InterPro" id="IPR017452">
    <property type="entry name" value="GPCR_Rhodpsn_7TM"/>
</dbReference>
<comment type="caution">
    <text evidence="16">The sequence shown here is derived from an EMBL/GenBank/DDBJ whole genome shotgun (WGS) entry which is preliminary data.</text>
</comment>
<dbReference type="EMBL" id="QBLH01003497">
    <property type="protein sequence ID" value="TGZ37964.1"/>
    <property type="molecule type" value="Genomic_DNA"/>
</dbReference>
<keyword evidence="9 12" id="KW-1133">Transmembrane helix</keyword>
<dbReference type="GO" id="GO:0031087">
    <property type="term" value="P:deadenylation-independent decapping of nuclear-transcribed mRNA"/>
    <property type="evidence" value="ECO:0007669"/>
    <property type="project" value="TreeGrafter"/>
</dbReference>
<evidence type="ECO:0000256" key="5">
    <source>
        <dbReference type="ARBA" id="ARBA00010663"/>
    </source>
</evidence>
<protein>
    <recommendedName>
        <fullName evidence="6">Enhancer of mRNA-decapping protein 3</fullName>
    </recommendedName>
</protein>
<dbReference type="PROSITE" id="PS51512">
    <property type="entry name" value="DFDF"/>
    <property type="match status" value="1"/>
</dbReference>
<dbReference type="InterPro" id="IPR019050">
    <property type="entry name" value="FDF_dom"/>
</dbReference>
<evidence type="ECO:0000256" key="2">
    <source>
        <dbReference type="ARBA" id="ARBA00004201"/>
    </source>
</evidence>